<dbReference type="PANTHER" id="PTHR24221">
    <property type="entry name" value="ATP-BINDING CASSETTE SUB-FAMILY B"/>
    <property type="match status" value="1"/>
</dbReference>
<evidence type="ECO:0000259" key="10">
    <source>
        <dbReference type="PROSITE" id="PS50929"/>
    </source>
</evidence>
<dbReference type="Proteomes" id="UP000199022">
    <property type="component" value="Unassembled WGS sequence"/>
</dbReference>
<evidence type="ECO:0000259" key="9">
    <source>
        <dbReference type="PROSITE" id="PS50893"/>
    </source>
</evidence>
<dbReference type="GO" id="GO:0016887">
    <property type="term" value="F:ATP hydrolysis activity"/>
    <property type="evidence" value="ECO:0007669"/>
    <property type="project" value="InterPro"/>
</dbReference>
<dbReference type="GO" id="GO:0045454">
    <property type="term" value="P:cell redox homeostasis"/>
    <property type="evidence" value="ECO:0007669"/>
    <property type="project" value="InterPro"/>
</dbReference>
<evidence type="ECO:0000256" key="8">
    <source>
        <dbReference type="SAM" id="Phobius"/>
    </source>
</evidence>
<feature type="transmembrane region" description="Helical" evidence="8">
    <location>
        <begin position="240"/>
        <end position="265"/>
    </location>
</feature>
<sequence>MSPRPNRGPLAPLDGVPGVTGAVVRAGVVALVQTLGVVGLALGLAHGLAAAVDGRSPLPALALAGAGALVRAGGGAVGARWANRDARRSEDALRGQLLDRLTRGPAAVDAAGGTGPAAVLVTTRLHDLAPALAGYLPAFAQTLVVPPVLLLVLAGTDLLSAVLVALTLPLVPVFMVLVGKYTADRTADAARALDRIAAHVAELVRGLPVLTGLGRAAEQAAALAALGDRHRRTTTATLRLAFLSALVLELIATLSVALVAVTVGLRLVEGHLGLATGLTALLLAPEAFAPLRALGSAYHANADAGQAAAEARAVLAAPDHVPAPGAPADDPRGAAVVVSDLSVQHPGRAVPALAPAALDVRPGEVVALTGPSGSGKSTLLAALAGTLPTTAQVTGPVTGLPDRVAVAPQHPRTTAETVADELRLHAGIDDADPLDAVVAEGLVVDALDRVGATALAGRRCITLSPGELQRVALARALVRVRRGAALLLLDEPTAHLDDAATARVAAVLADLRGTVAVVLVTHDPVLAALADRSVTLAAPPTPAVGSSTPVDRPGAGGAAPGPAAEMDTGWPRAAFARAIGGGTVTALAGVALTGLSGWLVLRAAEMPPVLTLLVAIVGVRGFGLLRAIARWAERLAAHDAALRLAAGTRVRVWRALARQGLAADRTPGAALARAVGDVGLVQDLSVRVVTPPAVAAATALLGCGLLALLSPVAAAGVLAVLLLTAAVVALLHRRVDAEAARTEADLRVRALQEATDVLEGAVDLRAHGLATRAGTRVQALAAAQRTAAAGAVRASAAAEGAVVAGTGLAAVAAAALGWASGVSGPVLAVLALAPLAFAEPLTGWVGSLQRRGAWDAVRARLDAAVEAPVAEDPATPATVPSPVDRLTTAGLVAGWPGGPDVLQDVDLTADRGGWLVVRGPSGAGKSTLLAVLMASLRPRAGRYDLAGVPADELTGDDVRSTMAWLPQEAHVFASSIRANLALAGPRGEVGEDAMLAALAACGLGPLVAGLPDGLDTPVGAGGTALSGGERRRLAAARALLADRDVVLLDEPTAHLDRPTAQRLVADLRTALAGRVVVCVTHDDRVAGPDDATLTLETRVRVAAG</sequence>
<feature type="transmembrane region" description="Helical" evidence="8">
    <location>
        <begin position="826"/>
        <end position="848"/>
    </location>
</feature>
<dbReference type="Pfam" id="PF00664">
    <property type="entry name" value="ABC_membrane"/>
    <property type="match status" value="1"/>
</dbReference>
<feature type="transmembrane region" description="Helical" evidence="8">
    <location>
        <begin position="58"/>
        <end position="79"/>
    </location>
</feature>
<dbReference type="STRING" id="1225127.SAMN05661030_2604"/>
<evidence type="ECO:0000256" key="6">
    <source>
        <dbReference type="ARBA" id="ARBA00023136"/>
    </source>
</evidence>
<feature type="region of interest" description="Disordered" evidence="7">
    <location>
        <begin position="540"/>
        <end position="563"/>
    </location>
</feature>
<evidence type="ECO:0000256" key="3">
    <source>
        <dbReference type="ARBA" id="ARBA00022741"/>
    </source>
</evidence>
<gene>
    <name evidence="11" type="ORF">SAMN05661030_2604</name>
</gene>
<dbReference type="InterPro" id="IPR036640">
    <property type="entry name" value="ABC1_TM_sf"/>
</dbReference>
<evidence type="ECO:0000256" key="4">
    <source>
        <dbReference type="ARBA" id="ARBA00022840"/>
    </source>
</evidence>
<dbReference type="InterPro" id="IPR011527">
    <property type="entry name" value="ABC1_TM_dom"/>
</dbReference>
<dbReference type="AlphaFoldDB" id="A0A1I1Q4M0"/>
<dbReference type="InterPro" id="IPR027417">
    <property type="entry name" value="P-loop_NTPase"/>
</dbReference>
<dbReference type="SUPFAM" id="SSF90123">
    <property type="entry name" value="ABC transporter transmembrane region"/>
    <property type="match status" value="2"/>
</dbReference>
<dbReference type="Gene3D" id="1.20.1560.10">
    <property type="entry name" value="ABC transporter type 1, transmembrane domain"/>
    <property type="match status" value="2"/>
</dbReference>
<keyword evidence="5 8" id="KW-1133">Transmembrane helix</keyword>
<feature type="domain" description="ABC transporter" evidence="9">
    <location>
        <begin position="886"/>
        <end position="1103"/>
    </location>
</feature>
<evidence type="ECO:0000256" key="1">
    <source>
        <dbReference type="ARBA" id="ARBA00004651"/>
    </source>
</evidence>
<evidence type="ECO:0000256" key="2">
    <source>
        <dbReference type="ARBA" id="ARBA00022692"/>
    </source>
</evidence>
<dbReference type="PANTHER" id="PTHR24221:SF654">
    <property type="entry name" value="ATP-BINDING CASSETTE SUB-FAMILY B MEMBER 6"/>
    <property type="match status" value="1"/>
</dbReference>
<dbReference type="GO" id="GO:0140359">
    <property type="term" value="F:ABC-type transporter activity"/>
    <property type="evidence" value="ECO:0007669"/>
    <property type="project" value="InterPro"/>
</dbReference>
<evidence type="ECO:0000256" key="5">
    <source>
        <dbReference type="ARBA" id="ARBA00022989"/>
    </source>
</evidence>
<dbReference type="InterPro" id="IPR014223">
    <property type="entry name" value="ABC_CydC/D"/>
</dbReference>
<keyword evidence="4 11" id="KW-0067">ATP-binding</keyword>
<keyword evidence="12" id="KW-1185">Reference proteome</keyword>
<protein>
    <submittedName>
        <fullName evidence="11">ATP-binding cassette, subfamily C, CydCD</fullName>
    </submittedName>
</protein>
<organism evidence="11 12">
    <name type="scientific">Klenkia taihuensis</name>
    <dbReference type="NCBI Taxonomy" id="1225127"/>
    <lineage>
        <taxon>Bacteria</taxon>
        <taxon>Bacillati</taxon>
        <taxon>Actinomycetota</taxon>
        <taxon>Actinomycetes</taxon>
        <taxon>Geodermatophilales</taxon>
        <taxon>Geodermatophilaceae</taxon>
        <taxon>Klenkia</taxon>
    </lineage>
</organism>
<name>A0A1I1Q4M0_9ACTN</name>
<dbReference type="PROSITE" id="PS50929">
    <property type="entry name" value="ABC_TM1F"/>
    <property type="match status" value="2"/>
</dbReference>
<keyword evidence="2 8" id="KW-0812">Transmembrane</keyword>
<evidence type="ECO:0000256" key="7">
    <source>
        <dbReference type="SAM" id="MobiDB-lite"/>
    </source>
</evidence>
<dbReference type="EMBL" id="FOMD01000003">
    <property type="protein sequence ID" value="SFD17064.1"/>
    <property type="molecule type" value="Genomic_DNA"/>
</dbReference>
<feature type="domain" description="ABC transmembrane type-1" evidence="10">
    <location>
        <begin position="578"/>
        <end position="817"/>
    </location>
</feature>
<keyword evidence="3" id="KW-0547">Nucleotide-binding</keyword>
<keyword evidence="6 8" id="KW-0472">Membrane</keyword>
<feature type="transmembrane region" description="Helical" evidence="8">
    <location>
        <begin position="132"/>
        <end position="152"/>
    </location>
</feature>
<feature type="transmembrane region" description="Helical" evidence="8">
    <location>
        <begin position="575"/>
        <end position="600"/>
    </location>
</feature>
<dbReference type="NCBIfam" id="TIGR02868">
    <property type="entry name" value="CydC"/>
    <property type="match status" value="1"/>
</dbReference>
<dbReference type="GO" id="GO:0005886">
    <property type="term" value="C:plasma membrane"/>
    <property type="evidence" value="ECO:0007669"/>
    <property type="project" value="UniProtKB-SubCell"/>
</dbReference>
<dbReference type="GO" id="GO:0005524">
    <property type="term" value="F:ATP binding"/>
    <property type="evidence" value="ECO:0007669"/>
    <property type="project" value="UniProtKB-KW"/>
</dbReference>
<feature type="transmembrane region" description="Helical" evidence="8">
    <location>
        <begin position="801"/>
        <end position="820"/>
    </location>
</feature>
<feature type="domain" description="ABC transporter" evidence="9">
    <location>
        <begin position="336"/>
        <end position="563"/>
    </location>
</feature>
<comment type="subcellular location">
    <subcellularLocation>
        <location evidence="1">Cell membrane</location>
        <topology evidence="1">Multi-pass membrane protein</topology>
    </subcellularLocation>
</comment>
<proteinExistence type="predicted"/>
<dbReference type="InterPro" id="IPR017871">
    <property type="entry name" value="ABC_transporter-like_CS"/>
</dbReference>
<dbReference type="PROSITE" id="PS00211">
    <property type="entry name" value="ABC_TRANSPORTER_1"/>
    <property type="match status" value="1"/>
</dbReference>
<dbReference type="Pfam" id="PF00005">
    <property type="entry name" value="ABC_tran"/>
    <property type="match status" value="2"/>
</dbReference>
<accession>A0A1I1Q4M0</accession>
<dbReference type="Gene3D" id="3.40.50.300">
    <property type="entry name" value="P-loop containing nucleotide triphosphate hydrolases"/>
    <property type="match status" value="2"/>
</dbReference>
<dbReference type="InterPro" id="IPR039421">
    <property type="entry name" value="Type_1_exporter"/>
</dbReference>
<feature type="transmembrane region" description="Helical" evidence="8">
    <location>
        <begin position="158"/>
        <end position="178"/>
    </location>
</feature>
<dbReference type="SMART" id="SM00382">
    <property type="entry name" value="AAA"/>
    <property type="match status" value="2"/>
</dbReference>
<dbReference type="PROSITE" id="PS50893">
    <property type="entry name" value="ABC_TRANSPORTER_2"/>
    <property type="match status" value="2"/>
</dbReference>
<reference evidence="12" key="1">
    <citation type="submission" date="2016-10" db="EMBL/GenBank/DDBJ databases">
        <authorList>
            <person name="Varghese N."/>
            <person name="Submissions S."/>
        </authorList>
    </citation>
    <scope>NUCLEOTIDE SEQUENCE [LARGE SCALE GENOMIC DNA]</scope>
    <source>
        <strain evidence="12">DSM 45962</strain>
    </source>
</reference>
<feature type="transmembrane region" description="Helical" evidence="8">
    <location>
        <begin position="28"/>
        <end position="52"/>
    </location>
</feature>
<evidence type="ECO:0000313" key="11">
    <source>
        <dbReference type="EMBL" id="SFD17064.1"/>
    </source>
</evidence>
<evidence type="ECO:0000313" key="12">
    <source>
        <dbReference type="Proteomes" id="UP000199022"/>
    </source>
</evidence>
<dbReference type="InterPro" id="IPR003439">
    <property type="entry name" value="ABC_transporter-like_ATP-bd"/>
</dbReference>
<dbReference type="InterPro" id="IPR003593">
    <property type="entry name" value="AAA+_ATPase"/>
</dbReference>
<dbReference type="RefSeq" id="WP_091559400.1">
    <property type="nucleotide sequence ID" value="NZ_BNAC01000001.1"/>
</dbReference>
<feature type="domain" description="ABC transmembrane type-1" evidence="10">
    <location>
        <begin position="26"/>
        <end position="300"/>
    </location>
</feature>
<dbReference type="OrthoDB" id="3237158at2"/>
<feature type="transmembrane region" description="Helical" evidence="8">
    <location>
        <begin position="606"/>
        <end position="625"/>
    </location>
</feature>
<dbReference type="SUPFAM" id="SSF52540">
    <property type="entry name" value="P-loop containing nucleoside triphosphate hydrolases"/>
    <property type="match status" value="2"/>
</dbReference>
<dbReference type="GO" id="GO:0034040">
    <property type="term" value="F:ATPase-coupled lipid transmembrane transporter activity"/>
    <property type="evidence" value="ECO:0007669"/>
    <property type="project" value="TreeGrafter"/>
</dbReference>
<feature type="transmembrane region" description="Helical" evidence="8">
    <location>
        <begin position="713"/>
        <end position="731"/>
    </location>
</feature>
<dbReference type="GO" id="GO:0034775">
    <property type="term" value="P:glutathione transmembrane transport"/>
    <property type="evidence" value="ECO:0007669"/>
    <property type="project" value="InterPro"/>
</dbReference>